<dbReference type="SUPFAM" id="SSF53092">
    <property type="entry name" value="Creatinase/prolidase N-terminal domain"/>
    <property type="match status" value="1"/>
</dbReference>
<dbReference type="Proteomes" id="UP000037046">
    <property type="component" value="Unassembled WGS sequence"/>
</dbReference>
<dbReference type="Pfam" id="PF01321">
    <property type="entry name" value="Creatinase_N"/>
    <property type="match status" value="1"/>
</dbReference>
<dbReference type="EMBL" id="LGVV01000005">
    <property type="protein sequence ID" value="KNX42791.1"/>
    <property type="molecule type" value="Genomic_DNA"/>
</dbReference>
<dbReference type="PANTHER" id="PTHR46112:SF2">
    <property type="entry name" value="XAA-PRO AMINOPEPTIDASE P-RELATED"/>
    <property type="match status" value="1"/>
</dbReference>
<dbReference type="CDD" id="cd01066">
    <property type="entry name" value="APP_MetAP"/>
    <property type="match status" value="1"/>
</dbReference>
<dbReference type="PATRIC" id="fig|74031.6.peg.658"/>
<dbReference type="EC" id="3.4.-.-" evidence="3"/>
<sequence>MTRGFAVAEYRARVRRAQTEMSRVELGALLLTTEPEIRYFTGFLTRFWESPSRPWFLILPASGDPVAVIPSIGAALMGTTWISDIRTWAAPDPDDDGVSLLADTLREIGGPVGVPDGPESHVRMPLGDFERVRHASGLDWRGDEGIVAALRAVKSEAEIAKIAQACAIAGRAFDRVPEIAAPGVPLSRVFRDFQRLLLEERADWVPYLAGGAGPDGYADVISPASDAPLAEGDVLMLDTGAVWDGYFCDYDRNFAIARSSPAQRDAQARLIEATLAGEEAARAGARACDLWQAMADIVGGGEGAGRLGHGLGMQLTEGLSLTAKDQTVLQPGMVITLEPGVNLAPNRIMVHEENIVITDAAPRRLSRFATPDLPVI</sequence>
<dbReference type="AlphaFoldDB" id="A0A0L6CYK3"/>
<name>A0A0L6CYK3_9RHOB</name>
<comment type="caution">
    <text evidence="3">The sequence shown here is derived from an EMBL/GenBank/DDBJ whole genome shotgun (WGS) entry which is preliminary data.</text>
</comment>
<feature type="domain" description="Creatinase N-terminal" evidence="2">
    <location>
        <begin position="13"/>
        <end position="151"/>
    </location>
</feature>
<dbReference type="InterPro" id="IPR000994">
    <property type="entry name" value="Pept_M24"/>
</dbReference>
<dbReference type="SUPFAM" id="SSF55920">
    <property type="entry name" value="Creatinase/aminopeptidase"/>
    <property type="match status" value="1"/>
</dbReference>
<evidence type="ECO:0000313" key="3">
    <source>
        <dbReference type="EMBL" id="KNX42791.1"/>
    </source>
</evidence>
<dbReference type="Gene3D" id="3.90.230.10">
    <property type="entry name" value="Creatinase/methionine aminopeptidase superfamily"/>
    <property type="match status" value="1"/>
</dbReference>
<dbReference type="PANTHER" id="PTHR46112">
    <property type="entry name" value="AMINOPEPTIDASE"/>
    <property type="match status" value="1"/>
</dbReference>
<dbReference type="InterPro" id="IPR000587">
    <property type="entry name" value="Creatinase_N"/>
</dbReference>
<keyword evidence="4" id="KW-1185">Reference proteome</keyword>
<dbReference type="GO" id="GO:0004177">
    <property type="term" value="F:aminopeptidase activity"/>
    <property type="evidence" value="ECO:0007669"/>
    <property type="project" value="UniProtKB-ARBA"/>
</dbReference>
<gene>
    <name evidence="3" type="ORF">ROTO_06410</name>
</gene>
<dbReference type="Gene3D" id="3.40.350.10">
    <property type="entry name" value="Creatinase/prolidase N-terminal domain"/>
    <property type="match status" value="1"/>
</dbReference>
<dbReference type="GO" id="GO:0008235">
    <property type="term" value="F:metalloexopeptidase activity"/>
    <property type="evidence" value="ECO:0007669"/>
    <property type="project" value="UniProtKB-ARBA"/>
</dbReference>
<accession>A0A0L6CYK3</accession>
<organism evidence="3 4">
    <name type="scientific">Roseovarius tolerans</name>
    <dbReference type="NCBI Taxonomy" id="74031"/>
    <lineage>
        <taxon>Bacteria</taxon>
        <taxon>Pseudomonadati</taxon>
        <taxon>Pseudomonadota</taxon>
        <taxon>Alphaproteobacteria</taxon>
        <taxon>Rhodobacterales</taxon>
        <taxon>Roseobacteraceae</taxon>
        <taxon>Roseovarius</taxon>
    </lineage>
</organism>
<keyword evidence="3" id="KW-0378">Hydrolase</keyword>
<evidence type="ECO:0000313" key="4">
    <source>
        <dbReference type="Proteomes" id="UP000037046"/>
    </source>
</evidence>
<dbReference type="InterPro" id="IPR050659">
    <property type="entry name" value="Peptidase_M24B"/>
</dbReference>
<evidence type="ECO:0000259" key="2">
    <source>
        <dbReference type="Pfam" id="PF01321"/>
    </source>
</evidence>
<dbReference type="InterPro" id="IPR001714">
    <property type="entry name" value="Pept_M24_MAP"/>
</dbReference>
<dbReference type="STRING" id="74031.SAMN04488077_102221"/>
<dbReference type="InterPro" id="IPR036005">
    <property type="entry name" value="Creatinase/aminopeptidase-like"/>
</dbReference>
<dbReference type="Pfam" id="PF00557">
    <property type="entry name" value="Peptidase_M24"/>
    <property type="match status" value="1"/>
</dbReference>
<dbReference type="InterPro" id="IPR029149">
    <property type="entry name" value="Creatin/AminoP/Spt16_N"/>
</dbReference>
<evidence type="ECO:0000259" key="1">
    <source>
        <dbReference type="Pfam" id="PF00557"/>
    </source>
</evidence>
<protein>
    <submittedName>
        <fullName evidence="3">Putative peptidase</fullName>
        <ecNumber evidence="3">3.4.-.-</ecNumber>
    </submittedName>
</protein>
<dbReference type="RefSeq" id="WP_050661583.1">
    <property type="nucleotide sequence ID" value="NZ_CP118494.1"/>
</dbReference>
<dbReference type="PRINTS" id="PR00599">
    <property type="entry name" value="MAPEPTIDASE"/>
</dbReference>
<reference evidence="4" key="1">
    <citation type="submission" date="2015-07" db="EMBL/GenBank/DDBJ databases">
        <title>Draft Genome Sequence of Roseovarius tolerans EL-164, a producer of N-Acylated Alanine Methyl Esters (NAMEs).</title>
        <authorList>
            <person name="Voget S."/>
            <person name="Bruns H."/>
            <person name="Wagner-Doebler I."/>
            <person name="Schulz S."/>
            <person name="Daniel R."/>
        </authorList>
    </citation>
    <scope>NUCLEOTIDE SEQUENCE [LARGE SCALE GENOMIC DNA]</scope>
    <source>
        <strain evidence="4">EL-164</strain>
    </source>
</reference>
<proteinExistence type="predicted"/>
<feature type="domain" description="Peptidase M24" evidence="1">
    <location>
        <begin position="161"/>
        <end position="358"/>
    </location>
</feature>
<dbReference type="OrthoDB" id="9806388at2"/>